<comment type="caution">
    <text evidence="1">The sequence shown here is derived from an EMBL/GenBank/DDBJ whole genome shotgun (WGS) entry which is preliminary data.</text>
</comment>
<dbReference type="EMBL" id="JABSTQ010010425">
    <property type="protein sequence ID" value="KAG0421070.1"/>
    <property type="molecule type" value="Genomic_DNA"/>
</dbReference>
<evidence type="ECO:0000313" key="2">
    <source>
        <dbReference type="Proteomes" id="UP000805193"/>
    </source>
</evidence>
<dbReference type="Proteomes" id="UP000805193">
    <property type="component" value="Unassembled WGS sequence"/>
</dbReference>
<accession>A0AC60PK05</accession>
<reference evidence="1 2" key="1">
    <citation type="journal article" date="2020" name="Cell">
        <title>Large-Scale Comparative Analyses of Tick Genomes Elucidate Their Genetic Diversity and Vector Capacities.</title>
        <authorList>
            <consortium name="Tick Genome and Microbiome Consortium (TIGMIC)"/>
            <person name="Jia N."/>
            <person name="Wang J."/>
            <person name="Shi W."/>
            <person name="Du L."/>
            <person name="Sun Y."/>
            <person name="Zhan W."/>
            <person name="Jiang J.F."/>
            <person name="Wang Q."/>
            <person name="Zhang B."/>
            <person name="Ji P."/>
            <person name="Bell-Sakyi L."/>
            <person name="Cui X.M."/>
            <person name="Yuan T.T."/>
            <person name="Jiang B.G."/>
            <person name="Yang W.F."/>
            <person name="Lam T.T."/>
            <person name="Chang Q.C."/>
            <person name="Ding S.J."/>
            <person name="Wang X.J."/>
            <person name="Zhu J.G."/>
            <person name="Ruan X.D."/>
            <person name="Zhao L."/>
            <person name="Wei J.T."/>
            <person name="Ye R.Z."/>
            <person name="Que T.C."/>
            <person name="Du C.H."/>
            <person name="Zhou Y.H."/>
            <person name="Cheng J.X."/>
            <person name="Dai P.F."/>
            <person name="Guo W.B."/>
            <person name="Han X.H."/>
            <person name="Huang E.J."/>
            <person name="Li L.F."/>
            <person name="Wei W."/>
            <person name="Gao Y.C."/>
            <person name="Liu J.Z."/>
            <person name="Shao H.Z."/>
            <person name="Wang X."/>
            <person name="Wang C.C."/>
            <person name="Yang T.C."/>
            <person name="Huo Q.B."/>
            <person name="Li W."/>
            <person name="Chen H.Y."/>
            <person name="Chen S.E."/>
            <person name="Zhou L.G."/>
            <person name="Ni X.B."/>
            <person name="Tian J.H."/>
            <person name="Sheng Y."/>
            <person name="Liu T."/>
            <person name="Pan Y.S."/>
            <person name="Xia L.Y."/>
            <person name="Li J."/>
            <person name="Zhao F."/>
            <person name="Cao W.C."/>
        </authorList>
    </citation>
    <scope>NUCLEOTIDE SEQUENCE [LARGE SCALE GENOMIC DNA]</scope>
    <source>
        <strain evidence="1">Iper-2018</strain>
    </source>
</reference>
<keyword evidence="2" id="KW-1185">Reference proteome</keyword>
<feature type="non-terminal residue" evidence="1">
    <location>
        <position position="1"/>
    </location>
</feature>
<proteinExistence type="predicted"/>
<name>A0AC60PK05_IXOPE</name>
<evidence type="ECO:0000313" key="1">
    <source>
        <dbReference type="EMBL" id="KAG0421070.1"/>
    </source>
</evidence>
<gene>
    <name evidence="1" type="ORF">HPB47_003027</name>
</gene>
<protein>
    <submittedName>
        <fullName evidence="1">Uncharacterized protein</fullName>
    </submittedName>
</protein>
<feature type="non-terminal residue" evidence="1">
    <location>
        <position position="313"/>
    </location>
</feature>
<organism evidence="1 2">
    <name type="scientific">Ixodes persulcatus</name>
    <name type="common">Taiga tick</name>
    <dbReference type="NCBI Taxonomy" id="34615"/>
    <lineage>
        <taxon>Eukaryota</taxon>
        <taxon>Metazoa</taxon>
        <taxon>Ecdysozoa</taxon>
        <taxon>Arthropoda</taxon>
        <taxon>Chelicerata</taxon>
        <taxon>Arachnida</taxon>
        <taxon>Acari</taxon>
        <taxon>Parasitiformes</taxon>
        <taxon>Ixodida</taxon>
        <taxon>Ixodoidea</taxon>
        <taxon>Ixodidae</taxon>
        <taxon>Ixodinae</taxon>
        <taxon>Ixodes</taxon>
    </lineage>
</organism>
<sequence>TVSDSHTSLTTTATAIAAARPATSPRVRRVISKTERRVAPRLLFLPAISGEAREPRGFPGDHVTVPLYGAPALAARDAAVDARSSSARPARPPPSGKDSGGQRSVGICRQPRKGSGMARVVRGVNLDSLEDEFKLMEILDATEDFEERKVVRSRLQEVKAVNRAKREALVRNREQERENSIKQRQQEAAEHKQRTLAMYDKMAKSAPAGGVKHMDLNILRDGMESSEDDSSRKVDLVEDAIKQRQMEADLRKKRILAAYDAAAKSGPAGTVKTVDFDSFKKADVSGYEPPKPTGAITGSSTFSAAGGVPKIVK</sequence>